<evidence type="ECO:0000313" key="11">
    <source>
        <dbReference type="EMBL" id="EEB09130.1"/>
    </source>
</evidence>
<evidence type="ECO:0000256" key="6">
    <source>
        <dbReference type="RuleBase" id="RU365057"/>
    </source>
</evidence>
<protein>
    <recommendedName>
        <fullName evidence="6">Protein SDA1</fullName>
    </recommendedName>
</protein>
<dbReference type="GO" id="GO:0007089">
    <property type="term" value="P:traversing start control point of mitotic cell cycle"/>
    <property type="evidence" value="ECO:0007669"/>
    <property type="project" value="EnsemblFungi"/>
</dbReference>
<feature type="region of interest" description="Disordered" evidence="7">
    <location>
        <begin position="534"/>
        <end position="586"/>
    </location>
</feature>
<feature type="compositionally biased region" description="Basic and acidic residues" evidence="7">
    <location>
        <begin position="637"/>
        <end position="665"/>
    </location>
</feature>
<dbReference type="GO" id="GO:0015031">
    <property type="term" value="P:protein transport"/>
    <property type="evidence" value="ECO:0007669"/>
    <property type="project" value="UniProtKB-KW"/>
</dbReference>
<keyword evidence="2 6" id="KW-0813">Transport</keyword>
<dbReference type="InterPro" id="IPR027312">
    <property type="entry name" value="Sda1"/>
</dbReference>
<dbReference type="JaponicusDB" id="SJAG_04308">
    <property type="gene designation" value="sda1"/>
</dbReference>
<feature type="domain" description="SDA1 middle" evidence="8">
    <location>
        <begin position="545"/>
        <end position="657"/>
    </location>
</feature>
<dbReference type="PANTHER" id="PTHR12730:SF0">
    <property type="entry name" value="PROTEIN SDA1 HOMOLOG"/>
    <property type="match status" value="1"/>
</dbReference>
<comment type="function">
    <text evidence="6">Required for 60S pre-ribosomal subunits export to the cytoplasm.</text>
</comment>
<keyword evidence="3 6" id="KW-0690">Ribosome biogenesis</keyword>
<keyword evidence="13" id="KW-1185">Reference proteome</keyword>
<dbReference type="Pfam" id="PF21638">
    <property type="entry name" value="SDA1_C"/>
    <property type="match status" value="1"/>
</dbReference>
<gene>
    <name evidence="12" type="primary">sda1</name>
    <name evidence="11" type="ORF">SJAG_04308</name>
</gene>
<feature type="region of interest" description="Disordered" evidence="7">
    <location>
        <begin position="272"/>
        <end position="294"/>
    </location>
</feature>
<reference evidence="11 13" key="1">
    <citation type="journal article" date="2011" name="Science">
        <title>Comparative functional genomics of the fission yeasts.</title>
        <authorList>
            <person name="Rhind N."/>
            <person name="Chen Z."/>
            <person name="Yassour M."/>
            <person name="Thompson D.A."/>
            <person name="Haas B.J."/>
            <person name="Habib N."/>
            <person name="Wapinski I."/>
            <person name="Roy S."/>
            <person name="Lin M.F."/>
            <person name="Heiman D.I."/>
            <person name="Young S.K."/>
            <person name="Furuya K."/>
            <person name="Guo Y."/>
            <person name="Pidoux A."/>
            <person name="Chen H.M."/>
            <person name="Robbertse B."/>
            <person name="Goldberg J.M."/>
            <person name="Aoki K."/>
            <person name="Bayne E.H."/>
            <person name="Berlin A.M."/>
            <person name="Desjardins C.A."/>
            <person name="Dobbs E."/>
            <person name="Dukaj L."/>
            <person name="Fan L."/>
            <person name="FitzGerald M.G."/>
            <person name="French C."/>
            <person name="Gujja S."/>
            <person name="Hansen K."/>
            <person name="Keifenheim D."/>
            <person name="Levin J.Z."/>
            <person name="Mosher R.A."/>
            <person name="Mueller C.A."/>
            <person name="Pfiffner J."/>
            <person name="Priest M."/>
            <person name="Russ C."/>
            <person name="Smialowska A."/>
            <person name="Swoboda P."/>
            <person name="Sykes S.M."/>
            <person name="Vaughn M."/>
            <person name="Vengrova S."/>
            <person name="Yoder R."/>
            <person name="Zeng Q."/>
            <person name="Allshire R."/>
            <person name="Baulcombe D."/>
            <person name="Birren B.W."/>
            <person name="Brown W."/>
            <person name="Ekwall K."/>
            <person name="Kellis M."/>
            <person name="Leatherwood J."/>
            <person name="Levin H."/>
            <person name="Margalit H."/>
            <person name="Martienssen R."/>
            <person name="Nieduszynski C.A."/>
            <person name="Spatafora J.W."/>
            <person name="Friedman N."/>
            <person name="Dalgaard J.Z."/>
            <person name="Baumann P."/>
            <person name="Niki H."/>
            <person name="Regev A."/>
            <person name="Nusbaum C."/>
        </authorList>
    </citation>
    <scope>NUCLEOTIDE SEQUENCE [LARGE SCALE GENOMIC DNA]</scope>
    <source>
        <strain evidence="13">yFS275 / FY16936</strain>
    </source>
</reference>
<evidence type="ECO:0000259" key="10">
    <source>
        <dbReference type="Pfam" id="PF21638"/>
    </source>
</evidence>
<dbReference type="EMBL" id="KE651167">
    <property type="protein sequence ID" value="EEB09130.1"/>
    <property type="molecule type" value="Genomic_DNA"/>
</dbReference>
<dbReference type="GO" id="GO:0042273">
    <property type="term" value="P:ribosomal large subunit biogenesis"/>
    <property type="evidence" value="ECO:0000318"/>
    <property type="project" value="GO_Central"/>
</dbReference>
<dbReference type="VEuPathDB" id="FungiDB:SJAG_04308"/>
<dbReference type="HOGENOM" id="CLU_009161_2_1_1"/>
<dbReference type="Pfam" id="PF05285">
    <property type="entry name" value="SDA1_dom"/>
    <property type="match status" value="1"/>
</dbReference>
<sequence length="720" mass="82132">MVRRRTAAVLPNNLPHLQNLVKRDPKLYREEFLQQWNHYQTAREVFLVNPGEDDDEFANLIGFLAQTCNHYHDVTKNFPAELAQLLQENHEQLHPDVAEKIVQSLVLLKNKTVISSFTLLKWFFSLLNSNVNTSKALRKNLYEQISTTIRNENKKSRNEKLNKVVQTALFTMVENAGTVTSKVADYTNKKKEYTVGEMMGVWAVRLVQDLWRRKIWSGDARAVEIMKTAALSPNTKVMLAGIHFFLGVDSLDAEDDSDEDEGPDLKKLLHQSNINKKSKSREAQMQKARASLKRKERLKNAPPINVNFPALQLLHDPQGFADDLYERQLSGNKRKLPLEHKLVVLQLLSRLVGSHRLIVLGLYSYMMKYMTPHQRDVTQILACAAQASHEFVPPDTLEPLIRKIADEFVTSGVASEVVCAGINGIREICARAPFAMTPELLQDLTEYKSSKDKGVMMASRGLLSLYRDIAPEMLKRKDRGKLASMEFKERKPLRYGEDLHTVEGIQGLDLLEKYKAENGEEENEDDWKAWEAIDDSSSDSDSEGWININSDDEISISDSGDDDGEEGNSKKLQTEKPEVGSQEPVDLANSIAVRTILTPADLKKLEELREKEGVERLVNGPKRLPKTNDVIDAIDIEGPRKKQKADREARLASVMEGREGREKYASKRSGFMPTSLSNKRKQRNKNFMMMKHKAKNKKSRSLHEKQRILRAHVERERKQI</sequence>
<evidence type="ECO:0000259" key="9">
    <source>
        <dbReference type="Pfam" id="PF08158"/>
    </source>
</evidence>
<dbReference type="PANTHER" id="PTHR12730">
    <property type="entry name" value="HSDA/SDA1-RELATED"/>
    <property type="match status" value="1"/>
</dbReference>
<dbReference type="GeneID" id="7052571"/>
<dbReference type="SUPFAM" id="SSF48371">
    <property type="entry name" value="ARM repeat"/>
    <property type="match status" value="1"/>
</dbReference>
<evidence type="ECO:0000256" key="2">
    <source>
        <dbReference type="ARBA" id="ARBA00022448"/>
    </source>
</evidence>
<accession>B6K6H6</accession>
<feature type="compositionally biased region" description="Basic and acidic residues" evidence="7">
    <location>
        <begin position="567"/>
        <end position="578"/>
    </location>
</feature>
<feature type="domain" description="SDA1 C-terminal" evidence="10">
    <location>
        <begin position="675"/>
        <end position="718"/>
    </location>
</feature>
<evidence type="ECO:0000256" key="3">
    <source>
        <dbReference type="ARBA" id="ARBA00022517"/>
    </source>
</evidence>
<dbReference type="GO" id="GO:0000055">
    <property type="term" value="P:ribosomal large subunit export from nucleus"/>
    <property type="evidence" value="ECO:0000318"/>
    <property type="project" value="GO_Central"/>
</dbReference>
<feature type="region of interest" description="Disordered" evidence="7">
    <location>
        <begin position="637"/>
        <end position="684"/>
    </location>
</feature>
<feature type="domain" description="SDA1 N-terminal" evidence="9">
    <location>
        <begin position="63"/>
        <end position="451"/>
    </location>
</feature>
<dbReference type="RefSeq" id="XP_002175423.1">
    <property type="nucleotide sequence ID" value="XM_002175387.2"/>
</dbReference>
<evidence type="ECO:0000259" key="8">
    <source>
        <dbReference type="Pfam" id="PF05285"/>
    </source>
</evidence>
<dbReference type="OrthoDB" id="2196187at2759"/>
<organism evidence="11 13">
    <name type="scientific">Schizosaccharomyces japonicus (strain yFS275 / FY16936)</name>
    <name type="common">Fission yeast</name>
    <dbReference type="NCBI Taxonomy" id="402676"/>
    <lineage>
        <taxon>Eukaryota</taxon>
        <taxon>Fungi</taxon>
        <taxon>Dikarya</taxon>
        <taxon>Ascomycota</taxon>
        <taxon>Taphrinomycotina</taxon>
        <taxon>Schizosaccharomycetes</taxon>
        <taxon>Schizosaccharomycetales</taxon>
        <taxon>Schizosaccharomycetaceae</taxon>
        <taxon>Schizosaccharomyces</taxon>
    </lineage>
</organism>
<dbReference type="InterPro" id="IPR048292">
    <property type="entry name" value="SDA1_C"/>
</dbReference>
<comment type="similarity">
    <text evidence="1 6">Belongs to the SDA1 family.</text>
</comment>
<dbReference type="InterPro" id="IPR016024">
    <property type="entry name" value="ARM-type_fold"/>
</dbReference>
<dbReference type="InterPro" id="IPR012977">
    <property type="entry name" value="SDA1_N"/>
</dbReference>
<evidence type="ECO:0000256" key="7">
    <source>
        <dbReference type="SAM" id="MobiDB-lite"/>
    </source>
</evidence>
<dbReference type="Proteomes" id="UP000001744">
    <property type="component" value="Unassembled WGS sequence"/>
</dbReference>
<keyword evidence="5 6" id="KW-0539">Nucleus</keyword>
<evidence type="ECO:0000256" key="4">
    <source>
        <dbReference type="ARBA" id="ARBA00022927"/>
    </source>
</evidence>
<proteinExistence type="inferred from homology"/>
<dbReference type="GO" id="GO:0005730">
    <property type="term" value="C:nucleolus"/>
    <property type="evidence" value="ECO:0000318"/>
    <property type="project" value="GO_Central"/>
</dbReference>
<dbReference type="eggNOG" id="KOG2229">
    <property type="taxonomic scope" value="Eukaryota"/>
</dbReference>
<name>B6K6H6_SCHJY</name>
<feature type="compositionally biased region" description="Acidic residues" evidence="7">
    <location>
        <begin position="550"/>
        <end position="566"/>
    </location>
</feature>
<evidence type="ECO:0000313" key="12">
    <source>
        <dbReference type="JaponicusDB" id="SJAG_04308"/>
    </source>
</evidence>
<dbReference type="OMA" id="AMYKTYK"/>
<dbReference type="AlphaFoldDB" id="B6K6H6"/>
<dbReference type="InterPro" id="IPR007949">
    <property type="entry name" value="SDA1_MD"/>
</dbReference>
<evidence type="ECO:0000256" key="5">
    <source>
        <dbReference type="ARBA" id="ARBA00023242"/>
    </source>
</evidence>
<keyword evidence="4 6" id="KW-0653">Protein transport</keyword>
<dbReference type="STRING" id="402676.B6K6H6"/>
<evidence type="ECO:0000313" key="13">
    <source>
        <dbReference type="Proteomes" id="UP000001744"/>
    </source>
</evidence>
<dbReference type="Pfam" id="PF08158">
    <property type="entry name" value="SDA1_HEAT"/>
    <property type="match status" value="1"/>
</dbReference>
<evidence type="ECO:0000256" key="1">
    <source>
        <dbReference type="ARBA" id="ARBA00005783"/>
    </source>
</evidence>
<comment type="subcellular location">
    <subcellularLocation>
        <location evidence="6">Nucleus</location>
        <location evidence="6">Nucleolus</location>
    </subcellularLocation>
</comment>